<dbReference type="Pfam" id="PF00196">
    <property type="entry name" value="GerE"/>
    <property type="match status" value="1"/>
</dbReference>
<evidence type="ECO:0000313" key="6">
    <source>
        <dbReference type="Proteomes" id="UP000469421"/>
    </source>
</evidence>
<comment type="caution">
    <text evidence="5">The sequence shown here is derived from an EMBL/GenBank/DDBJ whole genome shotgun (WGS) entry which is preliminary data.</text>
</comment>
<dbReference type="SUPFAM" id="SSF46894">
    <property type="entry name" value="C-terminal effector domain of the bipartite response regulators"/>
    <property type="match status" value="1"/>
</dbReference>
<dbReference type="GO" id="GO:0006355">
    <property type="term" value="P:regulation of DNA-templated transcription"/>
    <property type="evidence" value="ECO:0007669"/>
    <property type="project" value="InterPro"/>
</dbReference>
<dbReference type="PANTHER" id="PTHR44688">
    <property type="entry name" value="DNA-BINDING TRANSCRIPTIONAL ACTIVATOR DEVR_DOSR"/>
    <property type="match status" value="1"/>
</dbReference>
<dbReference type="InterPro" id="IPR036388">
    <property type="entry name" value="WH-like_DNA-bd_sf"/>
</dbReference>
<dbReference type="PANTHER" id="PTHR44688:SF16">
    <property type="entry name" value="DNA-BINDING TRANSCRIPTIONAL ACTIVATOR DEVR_DOSR"/>
    <property type="match status" value="1"/>
</dbReference>
<feature type="domain" description="HTH luxR-type" evidence="4">
    <location>
        <begin position="330"/>
        <end position="387"/>
    </location>
</feature>
<accession>A0A6N7LRN6</accession>
<evidence type="ECO:0000259" key="4">
    <source>
        <dbReference type="SMART" id="SM00421"/>
    </source>
</evidence>
<keyword evidence="6" id="KW-1185">Reference proteome</keyword>
<dbReference type="SMART" id="SM00421">
    <property type="entry name" value="HTH_LUXR"/>
    <property type="match status" value="1"/>
</dbReference>
<organism evidence="5 6">
    <name type="scientific">Alcanivorax sediminis</name>
    <dbReference type="NCBI Taxonomy" id="2663008"/>
    <lineage>
        <taxon>Bacteria</taxon>
        <taxon>Pseudomonadati</taxon>
        <taxon>Pseudomonadota</taxon>
        <taxon>Gammaproteobacteria</taxon>
        <taxon>Oceanospirillales</taxon>
        <taxon>Alcanivoracaceae</taxon>
        <taxon>Alcanivorax</taxon>
    </lineage>
</organism>
<sequence length="392" mass="43744">MNNTVIPFSSPDAGEPEQLSLNEVELDRYNQLVSVLYRCLHENTGFTPFFEAFQQHFKALQGGIMAVTRNPQRIRYGWTFGHPEGFAQWYINSDLPERDEALTRFSNQPPRRFTSFLEGRSDLSILDMLSEESRAWTEQVNIGDSAGMLVSMDEECRIIFMANRQKQHGPYTHRELMQMNLLAPHIENAVTLHLKLYQTSSNNENLSLALNHVNKALVVINALGTVAQANDAARKIINHNSKLKLSSDGRLGSTDQQLARKISDAIAASIVNSHQGKLEPATLFVQGAEERAALNLTPLTAENPENNGVLVELFSFDNHDSADQEKLQRLFHCTPAEAAIAGELMKGLSSSEIAEERGISVHTARQHIKNLLAKNGYKKQTELVAMLVRALG</sequence>
<dbReference type="Proteomes" id="UP000469421">
    <property type="component" value="Unassembled WGS sequence"/>
</dbReference>
<dbReference type="Gene3D" id="1.10.10.10">
    <property type="entry name" value="Winged helix-like DNA-binding domain superfamily/Winged helix DNA-binding domain"/>
    <property type="match status" value="1"/>
</dbReference>
<dbReference type="EMBL" id="WIRE01000001">
    <property type="protein sequence ID" value="MQX51784.1"/>
    <property type="molecule type" value="Genomic_DNA"/>
</dbReference>
<keyword evidence="3" id="KW-0804">Transcription</keyword>
<protein>
    <submittedName>
        <fullName evidence="5">Helix-turn-helix transcriptional regulator</fullName>
    </submittedName>
</protein>
<dbReference type="AlphaFoldDB" id="A0A6N7LRN6"/>
<evidence type="ECO:0000313" key="5">
    <source>
        <dbReference type="EMBL" id="MQX51784.1"/>
    </source>
</evidence>
<dbReference type="GO" id="GO:0003677">
    <property type="term" value="F:DNA binding"/>
    <property type="evidence" value="ECO:0007669"/>
    <property type="project" value="UniProtKB-KW"/>
</dbReference>
<gene>
    <name evidence="5" type="ORF">GFN93_00895</name>
</gene>
<dbReference type="InterPro" id="IPR000792">
    <property type="entry name" value="Tscrpt_reg_LuxR_C"/>
</dbReference>
<keyword evidence="2" id="KW-0238">DNA-binding</keyword>
<reference evidence="5 6" key="1">
    <citation type="submission" date="2019-10" db="EMBL/GenBank/DDBJ databases">
        <title>Alcanivorax sp.PA15-N-34 draft genome sequence.</title>
        <authorList>
            <person name="Liao X."/>
            <person name="Shao Z."/>
        </authorList>
    </citation>
    <scope>NUCLEOTIDE SEQUENCE [LARGE SCALE GENOMIC DNA]</scope>
    <source>
        <strain evidence="5 6">PA15-N-34</strain>
    </source>
</reference>
<evidence type="ECO:0000256" key="1">
    <source>
        <dbReference type="ARBA" id="ARBA00023015"/>
    </source>
</evidence>
<evidence type="ECO:0000256" key="2">
    <source>
        <dbReference type="ARBA" id="ARBA00023125"/>
    </source>
</evidence>
<dbReference type="RefSeq" id="WP_153498566.1">
    <property type="nucleotide sequence ID" value="NZ_JBMZXE010000131.1"/>
</dbReference>
<dbReference type="InterPro" id="IPR016032">
    <property type="entry name" value="Sig_transdc_resp-reg_C-effctor"/>
</dbReference>
<keyword evidence="1" id="KW-0805">Transcription regulation</keyword>
<evidence type="ECO:0000256" key="3">
    <source>
        <dbReference type="ARBA" id="ARBA00023163"/>
    </source>
</evidence>
<name>A0A6N7LRN6_9GAMM</name>
<proteinExistence type="predicted"/>